<sequence>MSPVGFIYLFSTALGCFFCQHLAKRICHFILITFKLLTLQSYCQLAPFLKIVYV</sequence>
<accession>A0A0E9UT22</accession>
<reference evidence="1" key="1">
    <citation type="submission" date="2014-11" db="EMBL/GenBank/DDBJ databases">
        <authorList>
            <person name="Amaro Gonzalez C."/>
        </authorList>
    </citation>
    <scope>NUCLEOTIDE SEQUENCE</scope>
</reference>
<name>A0A0E9UT22_ANGAN</name>
<organism evidence="1">
    <name type="scientific">Anguilla anguilla</name>
    <name type="common">European freshwater eel</name>
    <name type="synonym">Muraena anguilla</name>
    <dbReference type="NCBI Taxonomy" id="7936"/>
    <lineage>
        <taxon>Eukaryota</taxon>
        <taxon>Metazoa</taxon>
        <taxon>Chordata</taxon>
        <taxon>Craniata</taxon>
        <taxon>Vertebrata</taxon>
        <taxon>Euteleostomi</taxon>
        <taxon>Actinopterygii</taxon>
        <taxon>Neopterygii</taxon>
        <taxon>Teleostei</taxon>
        <taxon>Anguilliformes</taxon>
        <taxon>Anguillidae</taxon>
        <taxon>Anguilla</taxon>
    </lineage>
</organism>
<protein>
    <submittedName>
        <fullName evidence="1">Uncharacterized protein</fullName>
    </submittedName>
</protein>
<dbReference type="EMBL" id="GBXM01040454">
    <property type="protein sequence ID" value="JAH68123.1"/>
    <property type="molecule type" value="Transcribed_RNA"/>
</dbReference>
<evidence type="ECO:0000313" key="1">
    <source>
        <dbReference type="EMBL" id="JAH68123.1"/>
    </source>
</evidence>
<reference evidence="1" key="2">
    <citation type="journal article" date="2015" name="Fish Shellfish Immunol.">
        <title>Early steps in the European eel (Anguilla anguilla)-Vibrio vulnificus interaction in the gills: Role of the RtxA13 toxin.</title>
        <authorList>
            <person name="Callol A."/>
            <person name="Pajuelo D."/>
            <person name="Ebbesson L."/>
            <person name="Teles M."/>
            <person name="MacKenzie S."/>
            <person name="Amaro C."/>
        </authorList>
    </citation>
    <scope>NUCLEOTIDE SEQUENCE</scope>
</reference>
<dbReference type="EMBL" id="GBXM01086091">
    <property type="protein sequence ID" value="JAH22486.1"/>
    <property type="molecule type" value="Transcribed_RNA"/>
</dbReference>
<proteinExistence type="predicted"/>
<dbReference type="AlphaFoldDB" id="A0A0E9UT22"/>